<comment type="caution">
    <text evidence="1">The sequence shown here is derived from an EMBL/GenBank/DDBJ whole genome shotgun (WGS) entry which is preliminary data.</text>
</comment>
<accession>A0A4Z1T0X9</accession>
<dbReference type="AlphaFoldDB" id="A0A4Z1T0X9"/>
<evidence type="ECO:0000313" key="1">
    <source>
        <dbReference type="EMBL" id="TNJ29358.1"/>
    </source>
</evidence>
<evidence type="ECO:0000313" key="2">
    <source>
        <dbReference type="Proteomes" id="UP000315496"/>
    </source>
</evidence>
<reference evidence="1 2" key="1">
    <citation type="submission" date="2019-05" db="EMBL/GenBank/DDBJ databases">
        <title>The compact genome of Giardia muris reveals important steps in the evolution of intestinal protozoan parasites.</title>
        <authorList>
            <person name="Xu F."/>
            <person name="Jimenez-Gonzalez A."/>
            <person name="Einarsson E."/>
            <person name="Astvaldsson A."/>
            <person name="Peirasmaki D."/>
            <person name="Eckmann L."/>
            <person name="Andersson J.O."/>
            <person name="Svard S.G."/>
            <person name="Jerlstrom-Hultqvist J."/>
        </authorList>
    </citation>
    <scope>NUCLEOTIDE SEQUENCE [LARGE SCALE GENOMIC DNA]</scope>
    <source>
        <strain evidence="1 2">Roberts-Thomson</strain>
    </source>
</reference>
<dbReference type="VEuPathDB" id="GiardiaDB:GMRT_10957"/>
<dbReference type="Proteomes" id="UP000315496">
    <property type="component" value="Chromosome 1"/>
</dbReference>
<proteinExistence type="predicted"/>
<keyword evidence="2" id="KW-1185">Reference proteome</keyword>
<organism evidence="1 2">
    <name type="scientific">Giardia muris</name>
    <dbReference type="NCBI Taxonomy" id="5742"/>
    <lineage>
        <taxon>Eukaryota</taxon>
        <taxon>Metamonada</taxon>
        <taxon>Diplomonadida</taxon>
        <taxon>Hexamitidae</taxon>
        <taxon>Giardiinae</taxon>
        <taxon>Giardia</taxon>
    </lineage>
</organism>
<sequence length="196" mass="21850">MHEVRQKQPIDASDTLHLRNARWIEQVLKSTSDASRRTQTPDSTVTDAIGTSYCSETVSLLLSTVDSLDNFEDFLGDPGNICAWLRGGSFCHSLGLQGLCRHGEPLLAVSELRIFLAQLDGYLLSKIIASDDSYSALLEKRSTLHRKVKSALSYTTACAQACHMSARIRIERIKQLLTVLEERHLGGRRVERVILP</sequence>
<gene>
    <name evidence="1" type="ORF">GMRT_10957</name>
</gene>
<protein>
    <submittedName>
        <fullName evidence="1">Uncharacterized protein</fullName>
    </submittedName>
</protein>
<dbReference type="EMBL" id="VDLU01000001">
    <property type="protein sequence ID" value="TNJ29358.1"/>
    <property type="molecule type" value="Genomic_DNA"/>
</dbReference>
<name>A0A4Z1T0X9_GIAMU</name>